<evidence type="ECO:0000259" key="7">
    <source>
        <dbReference type="PROSITE" id="PS50902"/>
    </source>
</evidence>
<evidence type="ECO:0000313" key="8">
    <source>
        <dbReference type="EMBL" id="MPM73784.1"/>
    </source>
</evidence>
<dbReference type="InterPro" id="IPR008254">
    <property type="entry name" value="Flavodoxin/NO_synth"/>
</dbReference>
<keyword evidence="4" id="KW-0285">Flavoprotein</keyword>
<dbReference type="EMBL" id="VSSQ01025565">
    <property type="protein sequence ID" value="MPM73784.1"/>
    <property type="molecule type" value="Genomic_DNA"/>
</dbReference>
<keyword evidence="3" id="KW-0813">Transport</keyword>
<dbReference type="AlphaFoldDB" id="A0A645CA26"/>
<organism evidence="8">
    <name type="scientific">bioreactor metagenome</name>
    <dbReference type="NCBI Taxonomy" id="1076179"/>
    <lineage>
        <taxon>unclassified sequences</taxon>
        <taxon>metagenomes</taxon>
        <taxon>ecological metagenomes</taxon>
    </lineage>
</organism>
<name>A0A645CA26_9ZZZZ</name>
<dbReference type="InterPro" id="IPR010086">
    <property type="entry name" value="Flavodoxin_lc"/>
</dbReference>
<dbReference type="GO" id="GO:0010181">
    <property type="term" value="F:FMN binding"/>
    <property type="evidence" value="ECO:0007669"/>
    <property type="project" value="InterPro"/>
</dbReference>
<dbReference type="GO" id="GO:0009055">
    <property type="term" value="F:electron transfer activity"/>
    <property type="evidence" value="ECO:0007669"/>
    <property type="project" value="InterPro"/>
</dbReference>
<accession>A0A645CA26</accession>
<evidence type="ECO:0000256" key="3">
    <source>
        <dbReference type="ARBA" id="ARBA00022448"/>
    </source>
</evidence>
<dbReference type="PANTHER" id="PTHR42809">
    <property type="entry name" value="FLAVODOXIN 2"/>
    <property type="match status" value="1"/>
</dbReference>
<dbReference type="Gene3D" id="3.40.50.360">
    <property type="match status" value="1"/>
</dbReference>
<sequence length="166" mass="17102">MSKTVKVIFGSSTGNTQRAAEAIAAKLGGTAVNITGAGPDDFNADLLILGTSTWGYGELQDDWQNGMPLLEGANLSGRKVALFGLGDAAGFADTYLNAMGELADKAKAAGAEIVGRWSKAGYTHSGSTAEDGDNFVGLALDDDNEPGESAGRIDRWCAQLKTEAGL</sequence>
<comment type="cofactor">
    <cofactor evidence="1">
        <name>FMN</name>
        <dbReference type="ChEBI" id="CHEBI:58210"/>
    </cofactor>
</comment>
<dbReference type="SUPFAM" id="SSF52218">
    <property type="entry name" value="Flavoproteins"/>
    <property type="match status" value="1"/>
</dbReference>
<dbReference type="PROSITE" id="PS00201">
    <property type="entry name" value="FLAVODOXIN"/>
    <property type="match status" value="1"/>
</dbReference>
<gene>
    <name evidence="8" type="primary">isiB_5</name>
    <name evidence="8" type="ORF">SDC9_120769</name>
</gene>
<proteinExistence type="inferred from homology"/>
<evidence type="ECO:0000256" key="4">
    <source>
        <dbReference type="ARBA" id="ARBA00022630"/>
    </source>
</evidence>
<keyword evidence="5" id="KW-0288">FMN</keyword>
<dbReference type="PANTHER" id="PTHR42809:SF1">
    <property type="entry name" value="FLAVODOXIN 1"/>
    <property type="match status" value="1"/>
</dbReference>
<evidence type="ECO:0000256" key="5">
    <source>
        <dbReference type="ARBA" id="ARBA00022643"/>
    </source>
</evidence>
<dbReference type="PROSITE" id="PS50902">
    <property type="entry name" value="FLAVODOXIN_LIKE"/>
    <property type="match status" value="1"/>
</dbReference>
<feature type="domain" description="Flavodoxin-like" evidence="7">
    <location>
        <begin position="5"/>
        <end position="161"/>
    </location>
</feature>
<keyword evidence="6" id="KW-0249">Electron transport</keyword>
<reference evidence="8" key="1">
    <citation type="submission" date="2019-08" db="EMBL/GenBank/DDBJ databases">
        <authorList>
            <person name="Kucharzyk K."/>
            <person name="Murdoch R.W."/>
            <person name="Higgins S."/>
            <person name="Loffler F."/>
        </authorList>
    </citation>
    <scope>NUCLEOTIDE SEQUENCE</scope>
</reference>
<protein>
    <submittedName>
        <fullName evidence="8">Flavodoxin</fullName>
    </submittedName>
</protein>
<dbReference type="NCBIfam" id="TIGR01752">
    <property type="entry name" value="flav_long"/>
    <property type="match status" value="1"/>
</dbReference>
<dbReference type="InterPro" id="IPR050619">
    <property type="entry name" value="Flavodoxin"/>
</dbReference>
<evidence type="ECO:0000256" key="6">
    <source>
        <dbReference type="ARBA" id="ARBA00022982"/>
    </source>
</evidence>
<dbReference type="InterPro" id="IPR029039">
    <property type="entry name" value="Flavoprotein-like_sf"/>
</dbReference>
<comment type="caution">
    <text evidence="8">The sequence shown here is derived from an EMBL/GenBank/DDBJ whole genome shotgun (WGS) entry which is preliminary data.</text>
</comment>
<dbReference type="InterPro" id="IPR001226">
    <property type="entry name" value="Flavodoxin_CS"/>
</dbReference>
<comment type="similarity">
    <text evidence="2">Belongs to the flavodoxin family.</text>
</comment>
<dbReference type="PIRSF" id="PIRSF038996">
    <property type="entry name" value="FldA"/>
    <property type="match status" value="1"/>
</dbReference>
<evidence type="ECO:0000256" key="2">
    <source>
        <dbReference type="ARBA" id="ARBA00005267"/>
    </source>
</evidence>
<dbReference type="Pfam" id="PF00258">
    <property type="entry name" value="Flavodoxin_1"/>
    <property type="match status" value="1"/>
</dbReference>
<evidence type="ECO:0000256" key="1">
    <source>
        <dbReference type="ARBA" id="ARBA00001917"/>
    </source>
</evidence>